<comment type="caution">
    <text evidence="1">The sequence shown here is derived from an EMBL/GenBank/DDBJ whole genome shotgun (WGS) entry which is preliminary data.</text>
</comment>
<evidence type="ECO:0000313" key="1">
    <source>
        <dbReference type="EMBL" id="KKL65223.1"/>
    </source>
</evidence>
<dbReference type="EMBL" id="LAZR01027604">
    <property type="protein sequence ID" value="KKL65223.1"/>
    <property type="molecule type" value="Genomic_DNA"/>
</dbReference>
<name>A0A0F9DTQ0_9ZZZZ</name>
<sequence length="67" mass="7594">MSKKTSRKPTKTVKVTCKECGREIRVSKGSRCHREELCYACISNKVEERSDVKGVEESNDSTGKEKK</sequence>
<dbReference type="AlphaFoldDB" id="A0A0F9DTQ0"/>
<gene>
    <name evidence="1" type="ORF">LCGC14_2157130</name>
</gene>
<proteinExistence type="predicted"/>
<organism evidence="1">
    <name type="scientific">marine sediment metagenome</name>
    <dbReference type="NCBI Taxonomy" id="412755"/>
    <lineage>
        <taxon>unclassified sequences</taxon>
        <taxon>metagenomes</taxon>
        <taxon>ecological metagenomes</taxon>
    </lineage>
</organism>
<reference evidence="1" key="1">
    <citation type="journal article" date="2015" name="Nature">
        <title>Complex archaea that bridge the gap between prokaryotes and eukaryotes.</title>
        <authorList>
            <person name="Spang A."/>
            <person name="Saw J.H."/>
            <person name="Jorgensen S.L."/>
            <person name="Zaremba-Niedzwiedzka K."/>
            <person name="Martijn J."/>
            <person name="Lind A.E."/>
            <person name="van Eijk R."/>
            <person name="Schleper C."/>
            <person name="Guy L."/>
            <person name="Ettema T.J."/>
        </authorList>
    </citation>
    <scope>NUCLEOTIDE SEQUENCE</scope>
</reference>
<accession>A0A0F9DTQ0</accession>
<protein>
    <submittedName>
        <fullName evidence="1">Uncharacterized protein</fullName>
    </submittedName>
</protein>